<dbReference type="NCBIfam" id="TIGR00087">
    <property type="entry name" value="surE"/>
    <property type="match status" value="1"/>
</dbReference>
<gene>
    <name evidence="7" type="primary">surE</name>
    <name evidence="9" type="ORF">FHT01_002187</name>
</gene>
<dbReference type="Proteomes" id="UP000788153">
    <property type="component" value="Unassembled WGS sequence"/>
</dbReference>
<sequence>MRILVTNDDGYHAPGLAVLEEIAARFSDDVWVVAPTEEQSGAGHSLTLTRPLRIRRFGDRRFAVSGTPTDAVMMAIARIMKDNPPDLILSGVNRGANLAEDVTYSGTVSAAMEGALAGVRSIALSQVYAREGMGDTVPFDAARGWGQRVLAPLIDMDWAPRTLVNINFPPLASDAVKGVRVAEQGLRDYGRLQIVSNRDPRGYEYHWFGLGPAVGTPAHSTDLEAIADGYISVTPLHLDLTHRESLDMLAARYR</sequence>
<dbReference type="SUPFAM" id="SSF64167">
    <property type="entry name" value="SurE-like"/>
    <property type="match status" value="1"/>
</dbReference>
<keyword evidence="10" id="KW-1185">Reference proteome</keyword>
<dbReference type="NCBIfam" id="NF001490">
    <property type="entry name" value="PRK00346.1-4"/>
    <property type="match status" value="1"/>
</dbReference>
<dbReference type="HAMAP" id="MF_00060">
    <property type="entry name" value="SurE"/>
    <property type="match status" value="1"/>
</dbReference>
<comment type="function">
    <text evidence="7">Nucleotidase that shows phosphatase activity on nucleoside 5'-monophosphates.</text>
</comment>
<evidence type="ECO:0000256" key="3">
    <source>
        <dbReference type="ARBA" id="ARBA00022490"/>
    </source>
</evidence>
<dbReference type="Gene3D" id="3.40.1210.10">
    <property type="entry name" value="Survival protein SurE-like phosphatase/nucleotidase"/>
    <property type="match status" value="1"/>
</dbReference>
<dbReference type="InterPro" id="IPR030048">
    <property type="entry name" value="SurE"/>
</dbReference>
<evidence type="ECO:0000256" key="7">
    <source>
        <dbReference type="HAMAP-Rule" id="MF_00060"/>
    </source>
</evidence>
<comment type="subcellular location">
    <subcellularLocation>
        <location evidence="7">Cytoplasm</location>
    </subcellularLocation>
</comment>
<comment type="similarity">
    <text evidence="2 7">Belongs to the SurE nucleotidase family.</text>
</comment>
<evidence type="ECO:0000256" key="6">
    <source>
        <dbReference type="ARBA" id="ARBA00022801"/>
    </source>
</evidence>
<dbReference type="GO" id="GO:0008253">
    <property type="term" value="F:5'-nucleotidase activity"/>
    <property type="evidence" value="ECO:0007669"/>
    <property type="project" value="UniProtKB-EC"/>
</dbReference>
<dbReference type="RefSeq" id="WP_140046979.1">
    <property type="nucleotide sequence ID" value="NZ_BAAAEV010000001.1"/>
</dbReference>
<evidence type="ECO:0000256" key="2">
    <source>
        <dbReference type="ARBA" id="ARBA00011062"/>
    </source>
</evidence>
<reference evidence="9 10" key="1">
    <citation type="submission" date="2020-03" db="EMBL/GenBank/DDBJ databases">
        <title>Genomic Encyclopedia of Type Strains, Phase IV (KMG-IV): sequencing the most valuable type-strain genomes for metagenomic binning, comparative biology and taxonomic classification.</title>
        <authorList>
            <person name="Goeker M."/>
        </authorList>
    </citation>
    <scope>NUCLEOTIDE SEQUENCE [LARGE SCALE GENOMIC DNA]</scope>
    <source>
        <strain evidence="9 10">DSM 22753</strain>
    </source>
</reference>
<evidence type="ECO:0000313" key="10">
    <source>
        <dbReference type="Proteomes" id="UP000788153"/>
    </source>
</evidence>
<evidence type="ECO:0000259" key="8">
    <source>
        <dbReference type="Pfam" id="PF01975"/>
    </source>
</evidence>
<keyword evidence="5 7" id="KW-0547">Nucleotide-binding</keyword>
<evidence type="ECO:0000313" key="9">
    <source>
        <dbReference type="EMBL" id="NIJ24645.1"/>
    </source>
</evidence>
<feature type="binding site" evidence="7">
    <location>
        <position position="8"/>
    </location>
    <ligand>
        <name>a divalent metal cation</name>
        <dbReference type="ChEBI" id="CHEBI:60240"/>
    </ligand>
</feature>
<feature type="binding site" evidence="7">
    <location>
        <position position="40"/>
    </location>
    <ligand>
        <name>a divalent metal cation</name>
        <dbReference type="ChEBI" id="CHEBI:60240"/>
    </ligand>
</feature>
<dbReference type="PANTHER" id="PTHR30457">
    <property type="entry name" value="5'-NUCLEOTIDASE SURE"/>
    <property type="match status" value="1"/>
</dbReference>
<evidence type="ECO:0000256" key="1">
    <source>
        <dbReference type="ARBA" id="ARBA00000815"/>
    </source>
</evidence>
<dbReference type="InterPro" id="IPR002828">
    <property type="entry name" value="SurE-like_Pase/nucleotidase"/>
</dbReference>
<accession>A0ABX0U2A4</accession>
<evidence type="ECO:0000256" key="4">
    <source>
        <dbReference type="ARBA" id="ARBA00022723"/>
    </source>
</evidence>
<evidence type="ECO:0000256" key="5">
    <source>
        <dbReference type="ARBA" id="ARBA00022741"/>
    </source>
</evidence>
<keyword evidence="4 7" id="KW-0479">Metal-binding</keyword>
<comment type="caution">
    <text evidence="9">The sequence shown here is derived from an EMBL/GenBank/DDBJ whole genome shotgun (WGS) entry which is preliminary data.</text>
</comment>
<dbReference type="EC" id="3.1.3.5" evidence="7"/>
<keyword evidence="6 7" id="KW-0378">Hydrolase</keyword>
<keyword evidence="3 7" id="KW-0963">Cytoplasm</keyword>
<comment type="cofactor">
    <cofactor evidence="7">
        <name>a divalent metal cation</name>
        <dbReference type="ChEBI" id="CHEBI:60240"/>
    </cofactor>
    <text evidence="7">Binds 1 divalent metal cation per subunit.</text>
</comment>
<feature type="binding site" evidence="7">
    <location>
        <position position="93"/>
    </location>
    <ligand>
        <name>a divalent metal cation</name>
        <dbReference type="ChEBI" id="CHEBI:60240"/>
    </ligand>
</feature>
<dbReference type="Pfam" id="PF01975">
    <property type="entry name" value="SurE"/>
    <property type="match status" value="1"/>
</dbReference>
<dbReference type="EMBL" id="JAASQP010000001">
    <property type="protein sequence ID" value="NIJ24645.1"/>
    <property type="molecule type" value="Genomic_DNA"/>
</dbReference>
<organism evidence="9 10">
    <name type="scientific">Sphingomonas japonica</name>
    <dbReference type="NCBI Taxonomy" id="511662"/>
    <lineage>
        <taxon>Bacteria</taxon>
        <taxon>Pseudomonadati</taxon>
        <taxon>Pseudomonadota</taxon>
        <taxon>Alphaproteobacteria</taxon>
        <taxon>Sphingomonadales</taxon>
        <taxon>Sphingomonadaceae</taxon>
        <taxon>Sphingomonas</taxon>
    </lineage>
</organism>
<name>A0ABX0U2A4_9SPHN</name>
<protein>
    <recommendedName>
        <fullName evidence="7">5'-nucleotidase SurE</fullName>
        <ecNumber evidence="7">3.1.3.5</ecNumber>
    </recommendedName>
    <alternativeName>
        <fullName evidence="7">Nucleoside 5'-monophosphate phosphohydrolase</fullName>
    </alternativeName>
</protein>
<dbReference type="PANTHER" id="PTHR30457:SF12">
    <property type="entry name" value="5'_3'-NUCLEOTIDASE SURE"/>
    <property type="match status" value="1"/>
</dbReference>
<comment type="catalytic activity">
    <reaction evidence="1 7">
        <text>a ribonucleoside 5'-phosphate + H2O = a ribonucleoside + phosphate</text>
        <dbReference type="Rhea" id="RHEA:12484"/>
        <dbReference type="ChEBI" id="CHEBI:15377"/>
        <dbReference type="ChEBI" id="CHEBI:18254"/>
        <dbReference type="ChEBI" id="CHEBI:43474"/>
        <dbReference type="ChEBI" id="CHEBI:58043"/>
        <dbReference type="EC" id="3.1.3.5"/>
    </reaction>
</comment>
<dbReference type="InterPro" id="IPR036523">
    <property type="entry name" value="SurE-like_sf"/>
</dbReference>
<feature type="domain" description="Survival protein SurE-like phosphatase/nucleotidase" evidence="8">
    <location>
        <begin position="3"/>
        <end position="189"/>
    </location>
</feature>
<feature type="binding site" evidence="7">
    <location>
        <position position="9"/>
    </location>
    <ligand>
        <name>a divalent metal cation</name>
        <dbReference type="ChEBI" id="CHEBI:60240"/>
    </ligand>
</feature>
<proteinExistence type="inferred from homology"/>